<evidence type="ECO:0000313" key="2">
    <source>
        <dbReference type="EMBL" id="KAK2645886.1"/>
    </source>
</evidence>
<proteinExistence type="predicted"/>
<protein>
    <submittedName>
        <fullName evidence="2">Uncharacterized protein</fullName>
    </submittedName>
</protein>
<comment type="caution">
    <text evidence="2">The sequence shown here is derived from an EMBL/GenBank/DDBJ whole genome shotgun (WGS) entry which is preliminary data.</text>
</comment>
<keyword evidence="1" id="KW-0812">Transmembrane</keyword>
<reference evidence="2" key="1">
    <citation type="journal article" date="2023" name="Plant J.">
        <title>Genome sequences and population genomics provide insights into the demographic history, inbreeding, and mutation load of two 'living fossil' tree species of Dipteronia.</title>
        <authorList>
            <person name="Feng Y."/>
            <person name="Comes H.P."/>
            <person name="Chen J."/>
            <person name="Zhu S."/>
            <person name="Lu R."/>
            <person name="Zhang X."/>
            <person name="Li P."/>
            <person name="Qiu J."/>
            <person name="Olsen K.M."/>
            <person name="Qiu Y."/>
        </authorList>
    </citation>
    <scope>NUCLEOTIDE SEQUENCE</scope>
    <source>
        <strain evidence="2">KIB01</strain>
    </source>
</reference>
<evidence type="ECO:0000313" key="3">
    <source>
        <dbReference type="Proteomes" id="UP001280121"/>
    </source>
</evidence>
<dbReference type="Proteomes" id="UP001280121">
    <property type="component" value="Unassembled WGS sequence"/>
</dbReference>
<keyword evidence="1" id="KW-0472">Membrane</keyword>
<sequence length="105" mass="12516">MTAMTVFSLPHLEFFPFDLNLPPPMTMDGAMTTMIASSFFFIYFIEMFFMCSFSSSIRLSLENYIYDDDDEQKGRKKKEPKKKRKKTGYEKFYDKSLYFVRLCVD</sequence>
<accession>A0AAD9WWK5</accession>
<name>A0AAD9WWK5_9ROSI</name>
<keyword evidence="3" id="KW-1185">Reference proteome</keyword>
<organism evidence="2 3">
    <name type="scientific">Dipteronia dyeriana</name>
    <dbReference type="NCBI Taxonomy" id="168575"/>
    <lineage>
        <taxon>Eukaryota</taxon>
        <taxon>Viridiplantae</taxon>
        <taxon>Streptophyta</taxon>
        <taxon>Embryophyta</taxon>
        <taxon>Tracheophyta</taxon>
        <taxon>Spermatophyta</taxon>
        <taxon>Magnoliopsida</taxon>
        <taxon>eudicotyledons</taxon>
        <taxon>Gunneridae</taxon>
        <taxon>Pentapetalae</taxon>
        <taxon>rosids</taxon>
        <taxon>malvids</taxon>
        <taxon>Sapindales</taxon>
        <taxon>Sapindaceae</taxon>
        <taxon>Hippocastanoideae</taxon>
        <taxon>Acereae</taxon>
        <taxon>Dipteronia</taxon>
    </lineage>
</organism>
<dbReference type="AlphaFoldDB" id="A0AAD9WWK5"/>
<evidence type="ECO:0000256" key="1">
    <source>
        <dbReference type="SAM" id="Phobius"/>
    </source>
</evidence>
<dbReference type="EMBL" id="JANJYI010000006">
    <property type="protein sequence ID" value="KAK2645886.1"/>
    <property type="molecule type" value="Genomic_DNA"/>
</dbReference>
<feature type="transmembrane region" description="Helical" evidence="1">
    <location>
        <begin position="29"/>
        <end position="49"/>
    </location>
</feature>
<gene>
    <name evidence="2" type="ORF">Ddye_021081</name>
</gene>
<keyword evidence="1" id="KW-1133">Transmembrane helix</keyword>